<evidence type="ECO:0000313" key="2">
    <source>
        <dbReference type="Proteomes" id="UP000887013"/>
    </source>
</evidence>
<sequence>AWFIAAERTDFFGLRRNASRIRSTFSSLVLGLLDTERVLMKPMCHSWMLSLDGDSLLNLIRKFR</sequence>
<accession>A0A8X6P8K5</accession>
<reference evidence="1" key="1">
    <citation type="submission" date="2020-08" db="EMBL/GenBank/DDBJ databases">
        <title>Multicomponent nature underlies the extraordinary mechanical properties of spider dragline silk.</title>
        <authorList>
            <person name="Kono N."/>
            <person name="Nakamura H."/>
            <person name="Mori M."/>
            <person name="Yoshida Y."/>
            <person name="Ohtoshi R."/>
            <person name="Malay A.D."/>
            <person name="Moran D.A.P."/>
            <person name="Tomita M."/>
            <person name="Numata K."/>
            <person name="Arakawa K."/>
        </authorList>
    </citation>
    <scope>NUCLEOTIDE SEQUENCE</scope>
</reference>
<feature type="non-terminal residue" evidence="1">
    <location>
        <position position="1"/>
    </location>
</feature>
<name>A0A8X6P8K5_NEPPI</name>
<gene>
    <name evidence="1" type="ORF">NPIL_682181</name>
</gene>
<evidence type="ECO:0000313" key="1">
    <source>
        <dbReference type="EMBL" id="GFT53935.1"/>
    </source>
</evidence>
<proteinExistence type="predicted"/>
<keyword evidence="2" id="KW-1185">Reference proteome</keyword>
<organism evidence="1 2">
    <name type="scientific">Nephila pilipes</name>
    <name type="common">Giant wood spider</name>
    <name type="synonym">Nephila maculata</name>
    <dbReference type="NCBI Taxonomy" id="299642"/>
    <lineage>
        <taxon>Eukaryota</taxon>
        <taxon>Metazoa</taxon>
        <taxon>Ecdysozoa</taxon>
        <taxon>Arthropoda</taxon>
        <taxon>Chelicerata</taxon>
        <taxon>Arachnida</taxon>
        <taxon>Araneae</taxon>
        <taxon>Araneomorphae</taxon>
        <taxon>Entelegynae</taxon>
        <taxon>Araneoidea</taxon>
        <taxon>Nephilidae</taxon>
        <taxon>Nephila</taxon>
    </lineage>
</organism>
<dbReference type="AlphaFoldDB" id="A0A8X6P8K5"/>
<protein>
    <submittedName>
        <fullName evidence="1">Uncharacterized protein</fullName>
    </submittedName>
</protein>
<comment type="caution">
    <text evidence="1">The sequence shown here is derived from an EMBL/GenBank/DDBJ whole genome shotgun (WGS) entry which is preliminary data.</text>
</comment>
<dbReference type="Proteomes" id="UP000887013">
    <property type="component" value="Unassembled WGS sequence"/>
</dbReference>
<dbReference type="EMBL" id="BMAW01017420">
    <property type="protein sequence ID" value="GFT53935.1"/>
    <property type="molecule type" value="Genomic_DNA"/>
</dbReference>